<keyword evidence="1" id="KW-1133">Transmembrane helix</keyword>
<evidence type="ECO:0000256" key="1">
    <source>
        <dbReference type="SAM" id="Phobius"/>
    </source>
</evidence>
<dbReference type="PANTHER" id="PTHR37849:SF1">
    <property type="entry name" value="YALI0E11605P"/>
    <property type="match status" value="1"/>
</dbReference>
<keyword evidence="3" id="KW-1185">Reference proteome</keyword>
<protein>
    <submittedName>
        <fullName evidence="2">Uncharacterized protein</fullName>
    </submittedName>
</protein>
<dbReference type="EMBL" id="KL198017">
    <property type="protein sequence ID" value="KDQ20841.1"/>
    <property type="molecule type" value="Genomic_DNA"/>
</dbReference>
<sequence>MVARLVLRRVPLATARHTSTSTARSLYSSAVTRAAVEPVVAPVAPVADVGTVKPKRPVGAVRGGIFGFLLGFSLAASFASYHLLEEYKQASATLQASVEELQSSTQKVSEHVKRIEAVEKDLKALADSTAAKEDVSKLRAELKKTYDGLHLEFLDLRAHVWGMQQDLHDVMKKENTTVRI</sequence>
<reference evidence="3" key="1">
    <citation type="journal article" date="2014" name="Proc. Natl. Acad. Sci. U.S.A.">
        <title>Extensive sampling of basidiomycete genomes demonstrates inadequacy of the white-rot/brown-rot paradigm for wood decay fungi.</title>
        <authorList>
            <person name="Riley R."/>
            <person name="Salamov A.A."/>
            <person name="Brown D.W."/>
            <person name="Nagy L.G."/>
            <person name="Floudas D."/>
            <person name="Held B.W."/>
            <person name="Levasseur A."/>
            <person name="Lombard V."/>
            <person name="Morin E."/>
            <person name="Otillar R."/>
            <person name="Lindquist E.A."/>
            <person name="Sun H."/>
            <person name="LaButti K.M."/>
            <person name="Schmutz J."/>
            <person name="Jabbour D."/>
            <person name="Luo H."/>
            <person name="Baker S.E."/>
            <person name="Pisabarro A.G."/>
            <person name="Walton J.D."/>
            <person name="Blanchette R.A."/>
            <person name="Henrissat B."/>
            <person name="Martin F."/>
            <person name="Cullen D."/>
            <person name="Hibbett D.S."/>
            <person name="Grigoriev I.V."/>
        </authorList>
    </citation>
    <scope>NUCLEOTIDE SEQUENCE [LARGE SCALE GENOMIC DNA]</scope>
    <source>
        <strain evidence="3">FD-172 SS1</strain>
    </source>
</reference>
<feature type="transmembrane region" description="Helical" evidence="1">
    <location>
        <begin position="63"/>
        <end position="84"/>
    </location>
</feature>
<keyword evidence="1" id="KW-0812">Transmembrane</keyword>
<organism evidence="2 3">
    <name type="scientific">Botryobasidium botryosum (strain FD-172 SS1)</name>
    <dbReference type="NCBI Taxonomy" id="930990"/>
    <lineage>
        <taxon>Eukaryota</taxon>
        <taxon>Fungi</taxon>
        <taxon>Dikarya</taxon>
        <taxon>Basidiomycota</taxon>
        <taxon>Agaricomycotina</taxon>
        <taxon>Agaricomycetes</taxon>
        <taxon>Cantharellales</taxon>
        <taxon>Botryobasidiaceae</taxon>
        <taxon>Botryobasidium</taxon>
    </lineage>
</organism>
<proteinExistence type="predicted"/>
<name>A0A067NAS3_BOTB1</name>
<evidence type="ECO:0000313" key="3">
    <source>
        <dbReference type="Proteomes" id="UP000027195"/>
    </source>
</evidence>
<accession>A0A067NAS3</accession>
<evidence type="ECO:0000313" key="2">
    <source>
        <dbReference type="EMBL" id="KDQ20841.1"/>
    </source>
</evidence>
<dbReference type="InParanoid" id="A0A067NAS3"/>
<dbReference type="PANTHER" id="PTHR37849">
    <property type="entry name" value="YALI0E11605P"/>
    <property type="match status" value="1"/>
</dbReference>
<dbReference type="Proteomes" id="UP000027195">
    <property type="component" value="Unassembled WGS sequence"/>
</dbReference>
<gene>
    <name evidence="2" type="ORF">BOTBODRAFT_26861</name>
</gene>
<dbReference type="OrthoDB" id="5331396at2759"/>
<dbReference type="AlphaFoldDB" id="A0A067NAS3"/>
<keyword evidence="1" id="KW-0472">Membrane</keyword>
<dbReference type="STRING" id="930990.A0A067NAS3"/>
<dbReference type="HOGENOM" id="CLU_118731_1_0_1"/>